<dbReference type="SUPFAM" id="SSF51445">
    <property type="entry name" value="(Trans)glycosidases"/>
    <property type="match status" value="1"/>
</dbReference>
<dbReference type="Proteomes" id="UP001415857">
    <property type="component" value="Unassembled WGS sequence"/>
</dbReference>
<protein>
    <recommendedName>
        <fullName evidence="7">Beta-glucosidase</fullName>
    </recommendedName>
</protein>
<dbReference type="GO" id="GO:0009651">
    <property type="term" value="P:response to salt stress"/>
    <property type="evidence" value="ECO:0007669"/>
    <property type="project" value="TreeGrafter"/>
</dbReference>
<dbReference type="GO" id="GO:0019762">
    <property type="term" value="P:glucosinolate catabolic process"/>
    <property type="evidence" value="ECO:0007669"/>
    <property type="project" value="TreeGrafter"/>
</dbReference>
<accession>A0AAP0RXU4</accession>
<evidence type="ECO:0000256" key="1">
    <source>
        <dbReference type="ARBA" id="ARBA00010838"/>
    </source>
</evidence>
<gene>
    <name evidence="5" type="ORF">L1049_011781</name>
</gene>
<keyword evidence="3" id="KW-0326">Glycosidase</keyword>
<comment type="similarity">
    <text evidence="1 4">Belongs to the glycosyl hydrolase 1 family.</text>
</comment>
<evidence type="ECO:0000313" key="6">
    <source>
        <dbReference type="Proteomes" id="UP001415857"/>
    </source>
</evidence>
<dbReference type="PANTHER" id="PTHR10353:SF318">
    <property type="entry name" value="BETA-GLUCOSIDASE 31-RELATED"/>
    <property type="match status" value="1"/>
</dbReference>
<dbReference type="GO" id="GO:0008422">
    <property type="term" value="F:beta-glucosidase activity"/>
    <property type="evidence" value="ECO:0007669"/>
    <property type="project" value="TreeGrafter"/>
</dbReference>
<dbReference type="InterPro" id="IPR033132">
    <property type="entry name" value="GH_1_N_CS"/>
</dbReference>
<dbReference type="Pfam" id="PF00232">
    <property type="entry name" value="Glyco_hydro_1"/>
    <property type="match status" value="2"/>
</dbReference>
<reference evidence="5 6" key="1">
    <citation type="journal article" date="2024" name="Plant J.">
        <title>Genome sequences and population genomics reveal climatic adaptation and genomic divergence between two closely related sweetgum species.</title>
        <authorList>
            <person name="Xu W.Q."/>
            <person name="Ren C.Q."/>
            <person name="Zhang X.Y."/>
            <person name="Comes H.P."/>
            <person name="Liu X.H."/>
            <person name="Li Y.G."/>
            <person name="Kettle C.J."/>
            <person name="Jalonen R."/>
            <person name="Gaisberger H."/>
            <person name="Ma Y.Z."/>
            <person name="Qiu Y.X."/>
        </authorList>
    </citation>
    <scope>NUCLEOTIDE SEQUENCE [LARGE SCALE GENOMIC DNA]</scope>
    <source>
        <strain evidence="5">Hangzhou</strain>
    </source>
</reference>
<comment type="caution">
    <text evidence="5">The sequence shown here is derived from an EMBL/GenBank/DDBJ whole genome shotgun (WGS) entry which is preliminary data.</text>
</comment>
<sequence>MAVEPSRVIPPTINRNDFPNDFIFGTASSAYQYEGAANEGGRGPSIWDTLTHQHPEKIDDKSNGDKAVEFYYHYKDDVKLMKEMEMDAFRFSISWSRLLPNGRRGVDDVGVNEEGVQFYKRLILELLSKPFVTIFHWDLPQALETEYGGFLNHQIVDDFREFAGLCFERFGDQVKHWITINEPWSYSITYAKEDTFALMSRCSPLVSVLQRAEGPSTDPYKVAHHMLLSHAETVKLYKERHQASQGGEIGITLVCNWMVPYSDTENDKKAAGRALDFMVGWFMDPLTYGDYPLTMRTLLQKRLPKFTEEQSKMVKGSFDFIGMNYYTAHYAADDSTGKSTDSHVKISTDRDDIPIGPPGFAITKVFGVLNYFIFFFKVDSRMKSILINLCGLGSVEKVNIKGYFAWSLLDNFEWRSGYTVRFGLYFVEYKNGSLKRQPKKSAIWFKKFLQRRL</sequence>
<evidence type="ECO:0000256" key="4">
    <source>
        <dbReference type="RuleBase" id="RU003690"/>
    </source>
</evidence>
<dbReference type="InterPro" id="IPR017853">
    <property type="entry name" value="GH"/>
</dbReference>
<name>A0AAP0RXU4_LIQFO</name>
<evidence type="ECO:0000256" key="2">
    <source>
        <dbReference type="ARBA" id="ARBA00022801"/>
    </source>
</evidence>
<dbReference type="AlphaFoldDB" id="A0AAP0RXU4"/>
<evidence type="ECO:0000256" key="3">
    <source>
        <dbReference type="ARBA" id="ARBA00023295"/>
    </source>
</evidence>
<dbReference type="EMBL" id="JBBPBK010000006">
    <property type="protein sequence ID" value="KAK9283534.1"/>
    <property type="molecule type" value="Genomic_DNA"/>
</dbReference>
<dbReference type="Gene3D" id="3.20.20.80">
    <property type="entry name" value="Glycosidases"/>
    <property type="match status" value="2"/>
</dbReference>
<dbReference type="PROSITE" id="PS00653">
    <property type="entry name" value="GLYCOSYL_HYDROL_F1_2"/>
    <property type="match status" value="1"/>
</dbReference>
<keyword evidence="6" id="KW-1185">Reference proteome</keyword>
<dbReference type="FunFam" id="3.20.20.80:FF:000020">
    <property type="entry name" value="Beta-glucosidase 12"/>
    <property type="match status" value="1"/>
</dbReference>
<organism evidence="5 6">
    <name type="scientific">Liquidambar formosana</name>
    <name type="common">Formosan gum</name>
    <dbReference type="NCBI Taxonomy" id="63359"/>
    <lineage>
        <taxon>Eukaryota</taxon>
        <taxon>Viridiplantae</taxon>
        <taxon>Streptophyta</taxon>
        <taxon>Embryophyta</taxon>
        <taxon>Tracheophyta</taxon>
        <taxon>Spermatophyta</taxon>
        <taxon>Magnoliopsida</taxon>
        <taxon>eudicotyledons</taxon>
        <taxon>Gunneridae</taxon>
        <taxon>Pentapetalae</taxon>
        <taxon>Saxifragales</taxon>
        <taxon>Altingiaceae</taxon>
        <taxon>Liquidambar</taxon>
    </lineage>
</organism>
<proteinExistence type="inferred from homology"/>
<keyword evidence="2" id="KW-0378">Hydrolase</keyword>
<dbReference type="GO" id="GO:0005975">
    <property type="term" value="P:carbohydrate metabolic process"/>
    <property type="evidence" value="ECO:0007669"/>
    <property type="project" value="InterPro"/>
</dbReference>
<evidence type="ECO:0000313" key="5">
    <source>
        <dbReference type="EMBL" id="KAK9283534.1"/>
    </source>
</evidence>
<dbReference type="PANTHER" id="PTHR10353">
    <property type="entry name" value="GLYCOSYL HYDROLASE"/>
    <property type="match status" value="1"/>
</dbReference>
<dbReference type="PRINTS" id="PR00131">
    <property type="entry name" value="GLHYDRLASE1"/>
</dbReference>
<evidence type="ECO:0008006" key="7">
    <source>
        <dbReference type="Google" id="ProtNLM"/>
    </source>
</evidence>
<dbReference type="InterPro" id="IPR001360">
    <property type="entry name" value="Glyco_hydro_1"/>
</dbReference>